<comment type="similarity">
    <text evidence="2">Belongs to the SusD family.</text>
</comment>
<evidence type="ECO:0000313" key="9">
    <source>
        <dbReference type="EMBL" id="MEA5260348.1"/>
    </source>
</evidence>
<comment type="subcellular location">
    <subcellularLocation>
        <location evidence="1">Cell outer membrane</location>
    </subcellularLocation>
</comment>
<feature type="domain" description="RagB/SusD" evidence="7">
    <location>
        <begin position="357"/>
        <end position="499"/>
    </location>
</feature>
<evidence type="ECO:0000256" key="5">
    <source>
        <dbReference type="ARBA" id="ARBA00023237"/>
    </source>
</evidence>
<gene>
    <name evidence="9" type="ORF">VB264_21290</name>
</gene>
<dbReference type="InterPro" id="IPR011990">
    <property type="entry name" value="TPR-like_helical_dom_sf"/>
</dbReference>
<keyword evidence="5" id="KW-0998">Cell outer membrane</keyword>
<dbReference type="RefSeq" id="WP_323252786.1">
    <property type="nucleotide sequence ID" value="NZ_JAYFUL010000052.1"/>
</dbReference>
<dbReference type="Pfam" id="PF07980">
    <property type="entry name" value="SusD_RagB"/>
    <property type="match status" value="1"/>
</dbReference>
<organism evidence="9 10">
    <name type="scientific">Arcicella aquatica</name>
    <dbReference type="NCBI Taxonomy" id="217141"/>
    <lineage>
        <taxon>Bacteria</taxon>
        <taxon>Pseudomonadati</taxon>
        <taxon>Bacteroidota</taxon>
        <taxon>Cytophagia</taxon>
        <taxon>Cytophagales</taxon>
        <taxon>Flectobacillaceae</taxon>
        <taxon>Arcicella</taxon>
    </lineage>
</organism>
<evidence type="ECO:0000259" key="8">
    <source>
        <dbReference type="Pfam" id="PF14322"/>
    </source>
</evidence>
<keyword evidence="3 6" id="KW-0732">Signal</keyword>
<evidence type="ECO:0000313" key="10">
    <source>
        <dbReference type="Proteomes" id="UP001304671"/>
    </source>
</evidence>
<dbReference type="CDD" id="cd08977">
    <property type="entry name" value="SusD"/>
    <property type="match status" value="1"/>
</dbReference>
<name>A0ABU5QTD3_9BACT</name>
<dbReference type="InterPro" id="IPR033985">
    <property type="entry name" value="SusD-like_N"/>
</dbReference>
<evidence type="ECO:0000259" key="7">
    <source>
        <dbReference type="Pfam" id="PF07980"/>
    </source>
</evidence>
<evidence type="ECO:0000256" key="4">
    <source>
        <dbReference type="ARBA" id="ARBA00023136"/>
    </source>
</evidence>
<accession>A0ABU5QTD3</accession>
<dbReference type="PROSITE" id="PS51257">
    <property type="entry name" value="PROKAR_LIPOPROTEIN"/>
    <property type="match status" value="1"/>
</dbReference>
<protein>
    <submittedName>
        <fullName evidence="9">RagB/SusD family nutrient uptake outer membrane protein</fullName>
    </submittedName>
</protein>
<feature type="chain" id="PRO_5045254273" evidence="6">
    <location>
        <begin position="24"/>
        <end position="500"/>
    </location>
</feature>
<evidence type="ECO:0000256" key="2">
    <source>
        <dbReference type="ARBA" id="ARBA00006275"/>
    </source>
</evidence>
<evidence type="ECO:0000256" key="1">
    <source>
        <dbReference type="ARBA" id="ARBA00004442"/>
    </source>
</evidence>
<dbReference type="Gene3D" id="1.25.40.390">
    <property type="match status" value="1"/>
</dbReference>
<dbReference type="Pfam" id="PF14322">
    <property type="entry name" value="SusD-like_3"/>
    <property type="match status" value="1"/>
</dbReference>
<feature type="domain" description="SusD-like N-terminal" evidence="8">
    <location>
        <begin position="61"/>
        <end position="226"/>
    </location>
</feature>
<dbReference type="InterPro" id="IPR012944">
    <property type="entry name" value="SusD_RagB_dom"/>
</dbReference>
<dbReference type="Proteomes" id="UP001304671">
    <property type="component" value="Unassembled WGS sequence"/>
</dbReference>
<keyword evidence="4" id="KW-0472">Membrane</keyword>
<feature type="signal peptide" evidence="6">
    <location>
        <begin position="1"/>
        <end position="23"/>
    </location>
</feature>
<reference evidence="9 10" key="1">
    <citation type="submission" date="2023-12" db="EMBL/GenBank/DDBJ databases">
        <title>Novel species of the genus Arcicella isolated from rivers.</title>
        <authorList>
            <person name="Lu H."/>
        </authorList>
    </citation>
    <scope>NUCLEOTIDE SEQUENCE [LARGE SCALE GENOMIC DNA]</scope>
    <source>
        <strain evidence="9 10">LMG 21963</strain>
    </source>
</reference>
<keyword evidence="10" id="KW-1185">Reference proteome</keyword>
<dbReference type="SUPFAM" id="SSF48452">
    <property type="entry name" value="TPR-like"/>
    <property type="match status" value="1"/>
</dbReference>
<evidence type="ECO:0000256" key="3">
    <source>
        <dbReference type="ARBA" id="ARBA00022729"/>
    </source>
</evidence>
<evidence type="ECO:0000256" key="6">
    <source>
        <dbReference type="SAM" id="SignalP"/>
    </source>
</evidence>
<comment type="caution">
    <text evidence="9">The sequence shown here is derived from an EMBL/GenBank/DDBJ whole genome shotgun (WGS) entry which is preliminary data.</text>
</comment>
<sequence>MLKKIFYNLICVSSLLIASSCDSWLALSPQDGIVQSRFWQNKEQVESAVSGIYASLIDGLPEKMFILGEIRADMVTSSFRITNAELDIMSSNILPTNALTDWRDFYRIINYSNTVVAFAPSVLDKDKTYTEAALKGHVAEAKAMRAWMYFYLVRLFGEVPLKLSATSSDDEIVALAKSGKDVILAQIVKDLEEAEKDIPSTYGNKEKDHSRITKHMVNTLQADVYLWMEKPTEALAAANKVIASAKFGLVSSPERSISWFNTIKAGNSNEGIFELAHGSDYVIRFVATTYPFYAIFGSGASSTYRRYQSTTYVTETLFTEDVIDPTNYDTRADDASLSTATGVIRKYDRLSGDTPFNFIVYRYADVLLMKAEALALLNRGTEALAIVKQIRQRAWAIPQTEKSPEPTNIDGVGGVLEYILEERAREFAFEGKRWFDVLRNAKRSNYKRLDLLIDLTARSVPSERQQSAIAKIKDPNSHYLPIYLYELQTNTLLVQNPFYK</sequence>
<dbReference type="EMBL" id="JAYFUL010000052">
    <property type="protein sequence ID" value="MEA5260348.1"/>
    <property type="molecule type" value="Genomic_DNA"/>
</dbReference>
<proteinExistence type="inferred from homology"/>